<dbReference type="CDD" id="cd09755">
    <property type="entry name" value="Cas2_I-E"/>
    <property type="match status" value="1"/>
</dbReference>
<feature type="region of interest" description="Disordered" evidence="1">
    <location>
        <begin position="97"/>
        <end position="132"/>
    </location>
</feature>
<accession>A0A372FS93</accession>
<evidence type="ECO:0000256" key="1">
    <source>
        <dbReference type="SAM" id="MobiDB-lite"/>
    </source>
</evidence>
<dbReference type="NCBIfam" id="TIGR01873">
    <property type="entry name" value="cas_CT1978"/>
    <property type="match status" value="1"/>
</dbReference>
<comment type="caution">
    <text evidence="2">The sequence shown here is derived from an EMBL/GenBank/DDBJ whole genome shotgun (WGS) entry which is preliminary data.</text>
</comment>
<protein>
    <submittedName>
        <fullName evidence="2">Type I-E CRISPR-associated endoribonuclease Cas2</fullName>
    </submittedName>
</protein>
<dbReference type="AlphaFoldDB" id="A0A372FS93"/>
<keyword evidence="3" id="KW-1185">Reference proteome</keyword>
<gene>
    <name evidence="2" type="primary">cas2e</name>
    <name evidence="2" type="ORF">D0Q02_28225</name>
</gene>
<proteinExistence type="predicted"/>
<sequence length="132" mass="14798">MTVVILTACPEGLRGHLTQWLLEISAGVYVGHVNSRIRDRLWAKVVEMAGPGRALLVYEQPGEQRLGFHVHDHHWQPVDLDGIALIRRPTDRATYNPALPRGWSKAAKRRRFGRRNSGGPVGTDRSRGETDS</sequence>
<dbReference type="EMBL" id="QVFU01000064">
    <property type="protein sequence ID" value="RFS43379.1"/>
    <property type="molecule type" value="Genomic_DNA"/>
</dbReference>
<dbReference type="Gene3D" id="3.30.70.240">
    <property type="match status" value="1"/>
</dbReference>
<evidence type="ECO:0000313" key="2">
    <source>
        <dbReference type="EMBL" id="RFS43379.1"/>
    </source>
</evidence>
<dbReference type="OrthoDB" id="8527479at2"/>
<dbReference type="Proteomes" id="UP000262621">
    <property type="component" value="Unassembled WGS sequence"/>
</dbReference>
<evidence type="ECO:0000313" key="3">
    <source>
        <dbReference type="Proteomes" id="UP000262621"/>
    </source>
</evidence>
<dbReference type="Pfam" id="PF09707">
    <property type="entry name" value="Cas_Cas2CT1978"/>
    <property type="match status" value="1"/>
</dbReference>
<organism evidence="2 3">
    <name type="scientific">Micromonospora craniellae</name>
    <dbReference type="NCBI Taxonomy" id="2294034"/>
    <lineage>
        <taxon>Bacteria</taxon>
        <taxon>Bacillati</taxon>
        <taxon>Actinomycetota</taxon>
        <taxon>Actinomycetes</taxon>
        <taxon>Micromonosporales</taxon>
        <taxon>Micromonosporaceae</taxon>
        <taxon>Micromonospora</taxon>
    </lineage>
</organism>
<dbReference type="InterPro" id="IPR010152">
    <property type="entry name" value="CRISPR-assoc_prot_Cas2_sub"/>
</dbReference>
<dbReference type="RefSeq" id="WP_117231002.1">
    <property type="nucleotide sequence ID" value="NZ_CP061725.1"/>
</dbReference>
<name>A0A372FS93_9ACTN</name>
<reference evidence="2 3" key="1">
    <citation type="submission" date="2018-08" db="EMBL/GenBank/DDBJ databases">
        <title>Verrucosispora craniellae sp. nov., isolated from a marine sponge in the South China Sea.</title>
        <authorList>
            <person name="Li L."/>
            <person name="Lin H.W."/>
        </authorList>
    </citation>
    <scope>NUCLEOTIDE SEQUENCE [LARGE SCALE GENOMIC DNA]</scope>
    <source>
        <strain evidence="2 3">LHW63014</strain>
    </source>
</reference>